<dbReference type="OrthoDB" id="6631347at2759"/>
<accession>A0A6H5H4J8</accession>
<dbReference type="Gene3D" id="2.60.40.1530">
    <property type="entry name" value="ntegrin, alpha v. Chain A, domain 4"/>
    <property type="match status" value="1"/>
</dbReference>
<dbReference type="PANTHER" id="PTHR23220:SF133">
    <property type="entry name" value="INTEGRIN ALPHA-PS2"/>
    <property type="match status" value="1"/>
</dbReference>
<dbReference type="PANTHER" id="PTHR23220">
    <property type="entry name" value="INTEGRIN ALPHA"/>
    <property type="match status" value="1"/>
</dbReference>
<feature type="non-terminal residue" evidence="8">
    <location>
        <position position="379"/>
    </location>
</feature>
<keyword evidence="9" id="KW-1185">Reference proteome</keyword>
<gene>
    <name evidence="8" type="ORF">NTEN_LOCUS15767</name>
</gene>
<dbReference type="EMBL" id="CADCXU010023220">
    <property type="protein sequence ID" value="CAB0010761.1"/>
    <property type="molecule type" value="Genomic_DNA"/>
</dbReference>
<feature type="compositionally biased region" description="Low complexity" evidence="5">
    <location>
        <begin position="146"/>
        <end position="158"/>
    </location>
</feature>
<keyword evidence="4" id="KW-0325">Glycoprotein</keyword>
<keyword evidence="2" id="KW-0401">Integrin</keyword>
<evidence type="ECO:0000256" key="3">
    <source>
        <dbReference type="ARBA" id="ARBA00023136"/>
    </source>
</evidence>
<evidence type="ECO:0000259" key="7">
    <source>
        <dbReference type="Pfam" id="PF20806"/>
    </source>
</evidence>
<dbReference type="Pfam" id="PF20806">
    <property type="entry name" value="Integrin_A_Ig_3"/>
    <property type="match status" value="1"/>
</dbReference>
<evidence type="ECO:0000256" key="2">
    <source>
        <dbReference type="ARBA" id="ARBA00023037"/>
    </source>
</evidence>
<feature type="compositionally biased region" description="Low complexity" evidence="5">
    <location>
        <begin position="190"/>
        <end position="213"/>
    </location>
</feature>
<comment type="subcellular location">
    <subcellularLocation>
        <location evidence="1">Membrane</location>
        <topology evidence="1">Single-pass type I membrane protein</topology>
    </subcellularLocation>
</comment>
<dbReference type="GO" id="GO:0007229">
    <property type="term" value="P:integrin-mediated signaling pathway"/>
    <property type="evidence" value="ECO:0007669"/>
    <property type="project" value="UniProtKB-KW"/>
</dbReference>
<feature type="compositionally biased region" description="Basic and acidic residues" evidence="5">
    <location>
        <begin position="220"/>
        <end position="234"/>
    </location>
</feature>
<dbReference type="GO" id="GO:0007160">
    <property type="term" value="P:cell-matrix adhesion"/>
    <property type="evidence" value="ECO:0007669"/>
    <property type="project" value="TreeGrafter"/>
</dbReference>
<evidence type="ECO:0000256" key="4">
    <source>
        <dbReference type="ARBA" id="ARBA00023180"/>
    </source>
</evidence>
<reference evidence="8 9" key="1">
    <citation type="submission" date="2020-02" db="EMBL/GenBank/DDBJ databases">
        <authorList>
            <person name="Ferguson B K."/>
        </authorList>
    </citation>
    <scope>NUCLEOTIDE SEQUENCE [LARGE SCALE GENOMIC DNA]</scope>
</reference>
<evidence type="ECO:0000313" key="9">
    <source>
        <dbReference type="Proteomes" id="UP000479000"/>
    </source>
</evidence>
<keyword evidence="6" id="KW-0812">Transmembrane</keyword>
<evidence type="ECO:0000256" key="5">
    <source>
        <dbReference type="SAM" id="MobiDB-lite"/>
    </source>
</evidence>
<dbReference type="GO" id="GO:0007157">
    <property type="term" value="P:heterophilic cell-cell adhesion via plasma membrane cell adhesion molecules"/>
    <property type="evidence" value="ECO:0007669"/>
    <property type="project" value="UniProtKB-ARBA"/>
</dbReference>
<protein>
    <recommendedName>
        <fullName evidence="7">Integrin alpha third immunoglobulin-like domain-containing protein</fullName>
    </recommendedName>
</protein>
<dbReference type="GO" id="GO:0033627">
    <property type="term" value="P:cell adhesion mediated by integrin"/>
    <property type="evidence" value="ECO:0007669"/>
    <property type="project" value="TreeGrafter"/>
</dbReference>
<feature type="region of interest" description="Disordered" evidence="5">
    <location>
        <begin position="126"/>
        <end position="239"/>
    </location>
</feature>
<dbReference type="Proteomes" id="UP000479000">
    <property type="component" value="Unassembled WGS sequence"/>
</dbReference>
<feature type="domain" description="Integrin alpha third immunoglobulin-like" evidence="7">
    <location>
        <begin position="228"/>
        <end position="344"/>
    </location>
</feature>
<dbReference type="SUPFAM" id="SSF69179">
    <property type="entry name" value="Integrin domains"/>
    <property type="match status" value="1"/>
</dbReference>
<dbReference type="GO" id="GO:0008305">
    <property type="term" value="C:integrin complex"/>
    <property type="evidence" value="ECO:0007669"/>
    <property type="project" value="TreeGrafter"/>
</dbReference>
<dbReference type="GO" id="GO:0009897">
    <property type="term" value="C:external side of plasma membrane"/>
    <property type="evidence" value="ECO:0007669"/>
    <property type="project" value="TreeGrafter"/>
</dbReference>
<evidence type="ECO:0000256" key="1">
    <source>
        <dbReference type="ARBA" id="ARBA00004479"/>
    </source>
</evidence>
<feature type="region of interest" description="Disordered" evidence="5">
    <location>
        <begin position="1"/>
        <end position="21"/>
    </location>
</feature>
<proteinExistence type="predicted"/>
<keyword evidence="6" id="KW-1133">Transmembrane helix</keyword>
<evidence type="ECO:0000313" key="8">
    <source>
        <dbReference type="EMBL" id="CAB0010761.1"/>
    </source>
</evidence>
<dbReference type="GO" id="GO:0005178">
    <property type="term" value="F:integrin binding"/>
    <property type="evidence" value="ECO:0007669"/>
    <property type="project" value="TreeGrafter"/>
</dbReference>
<dbReference type="AlphaFoldDB" id="A0A6H5H4J8"/>
<feature type="compositionally biased region" description="Polar residues" evidence="5">
    <location>
        <begin position="1"/>
        <end position="12"/>
    </location>
</feature>
<dbReference type="InterPro" id="IPR048286">
    <property type="entry name" value="Integrin_alpha_Ig-like_3"/>
</dbReference>
<dbReference type="InterPro" id="IPR032695">
    <property type="entry name" value="Integrin_dom_sf"/>
</dbReference>
<sequence>MEVQTPPVQKNRSGVKRNHIGVEAHPLQKLKRRGGNMGMVNHTCTARIVEHHTALVLKDQDRPLGQYRDRLWDLLLKHLRATVVTLVRTTAPAQVPMKPDAIIHLHPESDITVLKVRLSFRTENLCGSGTRDGSSDEHSGRTAEFSGGSRSRTNSGGSETRYSSSRTHSSAERNFEGDPDLDPDYESRRAGSSSSSSYSSSRSYSSRGGSSYGTAEEGSSDGHRSITNPDDRQGFRHYRRERRYADEYDNYGYDEYEEEDAKRCPGPVRCTRIICDIGALKKDQEVHVAVRSRLWVATIKKIAPHVETLVGSEMTAKVTLLPTIGRPSSKTMTKNSTEVKTRIMVEPVATPDVVPLWIVVLSAVSGALILMLLVYILYK</sequence>
<feature type="transmembrane region" description="Helical" evidence="6">
    <location>
        <begin position="354"/>
        <end position="378"/>
    </location>
</feature>
<name>A0A6H5H4J8_9HEMI</name>
<keyword evidence="3 6" id="KW-0472">Membrane</keyword>
<evidence type="ECO:0000256" key="6">
    <source>
        <dbReference type="SAM" id="Phobius"/>
    </source>
</evidence>
<dbReference type="Gene3D" id="1.20.5.930">
    <property type="entry name" value="Bicelle-embedded integrin alpha(iib) transmembrane segment"/>
    <property type="match status" value="1"/>
</dbReference>
<organism evidence="8 9">
    <name type="scientific">Nesidiocoris tenuis</name>
    <dbReference type="NCBI Taxonomy" id="355587"/>
    <lineage>
        <taxon>Eukaryota</taxon>
        <taxon>Metazoa</taxon>
        <taxon>Ecdysozoa</taxon>
        <taxon>Arthropoda</taxon>
        <taxon>Hexapoda</taxon>
        <taxon>Insecta</taxon>
        <taxon>Pterygota</taxon>
        <taxon>Neoptera</taxon>
        <taxon>Paraneoptera</taxon>
        <taxon>Hemiptera</taxon>
        <taxon>Heteroptera</taxon>
        <taxon>Panheteroptera</taxon>
        <taxon>Cimicomorpha</taxon>
        <taxon>Miridae</taxon>
        <taxon>Dicyphina</taxon>
        <taxon>Nesidiocoris</taxon>
    </lineage>
</organism>